<sequence>MSLGVYLLNDLMDLDDDIKNLELGNPYPASRPFGSGKVTDEMMKLFILVNFVSSLVAAYFINMTVFGLDLAFMILGILYSKEPVRLKKRFILKQLTITMGAVLSVLMGAYTAGGISM</sequence>
<feature type="non-terminal residue" evidence="6">
    <location>
        <position position="117"/>
    </location>
</feature>
<dbReference type="AlphaFoldDB" id="X0WG79"/>
<protein>
    <recommendedName>
        <fullName evidence="7">Prenyltransferase</fullName>
    </recommendedName>
</protein>
<dbReference type="EMBL" id="BARS01038402">
    <property type="protein sequence ID" value="GAG22202.1"/>
    <property type="molecule type" value="Genomic_DNA"/>
</dbReference>
<dbReference type="InterPro" id="IPR000537">
    <property type="entry name" value="UbiA_prenyltransferase"/>
</dbReference>
<organism evidence="6">
    <name type="scientific">marine sediment metagenome</name>
    <dbReference type="NCBI Taxonomy" id="412755"/>
    <lineage>
        <taxon>unclassified sequences</taxon>
        <taxon>metagenomes</taxon>
        <taxon>ecological metagenomes</taxon>
    </lineage>
</organism>
<proteinExistence type="predicted"/>
<comment type="caution">
    <text evidence="6">The sequence shown here is derived from an EMBL/GenBank/DDBJ whole genome shotgun (WGS) entry which is preliminary data.</text>
</comment>
<comment type="subcellular location">
    <subcellularLocation>
        <location evidence="1">Membrane</location>
        <topology evidence="1">Multi-pass membrane protein</topology>
    </subcellularLocation>
</comment>
<feature type="transmembrane region" description="Helical" evidence="5">
    <location>
        <begin position="90"/>
        <end position="112"/>
    </location>
</feature>
<dbReference type="Pfam" id="PF01040">
    <property type="entry name" value="UbiA"/>
    <property type="match status" value="1"/>
</dbReference>
<evidence type="ECO:0000256" key="4">
    <source>
        <dbReference type="ARBA" id="ARBA00023136"/>
    </source>
</evidence>
<evidence type="ECO:0000256" key="5">
    <source>
        <dbReference type="SAM" id="Phobius"/>
    </source>
</evidence>
<dbReference type="Gene3D" id="1.10.357.140">
    <property type="entry name" value="UbiA prenyltransferase"/>
    <property type="match status" value="1"/>
</dbReference>
<keyword evidence="2 5" id="KW-0812">Transmembrane</keyword>
<dbReference type="GO" id="GO:0016020">
    <property type="term" value="C:membrane"/>
    <property type="evidence" value="ECO:0007669"/>
    <property type="project" value="UniProtKB-SubCell"/>
</dbReference>
<feature type="transmembrane region" description="Helical" evidence="5">
    <location>
        <begin position="45"/>
        <end position="78"/>
    </location>
</feature>
<dbReference type="GO" id="GO:0016765">
    <property type="term" value="F:transferase activity, transferring alkyl or aryl (other than methyl) groups"/>
    <property type="evidence" value="ECO:0007669"/>
    <property type="project" value="InterPro"/>
</dbReference>
<name>X0WG79_9ZZZZ</name>
<keyword evidence="3 5" id="KW-1133">Transmembrane helix</keyword>
<accession>X0WG79</accession>
<evidence type="ECO:0000256" key="3">
    <source>
        <dbReference type="ARBA" id="ARBA00022989"/>
    </source>
</evidence>
<evidence type="ECO:0000313" key="6">
    <source>
        <dbReference type="EMBL" id="GAG22202.1"/>
    </source>
</evidence>
<dbReference type="InterPro" id="IPR044878">
    <property type="entry name" value="UbiA_sf"/>
</dbReference>
<gene>
    <name evidence="6" type="ORF">S01H1_58768</name>
</gene>
<reference evidence="6" key="1">
    <citation type="journal article" date="2014" name="Front. Microbiol.">
        <title>High frequency of phylogenetically diverse reductive dehalogenase-homologous genes in deep subseafloor sedimentary metagenomes.</title>
        <authorList>
            <person name="Kawai M."/>
            <person name="Futagami T."/>
            <person name="Toyoda A."/>
            <person name="Takaki Y."/>
            <person name="Nishi S."/>
            <person name="Hori S."/>
            <person name="Arai W."/>
            <person name="Tsubouchi T."/>
            <person name="Morono Y."/>
            <person name="Uchiyama I."/>
            <person name="Ito T."/>
            <person name="Fujiyama A."/>
            <person name="Inagaki F."/>
            <person name="Takami H."/>
        </authorList>
    </citation>
    <scope>NUCLEOTIDE SEQUENCE</scope>
    <source>
        <strain evidence="6">Expedition CK06-06</strain>
    </source>
</reference>
<evidence type="ECO:0000256" key="1">
    <source>
        <dbReference type="ARBA" id="ARBA00004141"/>
    </source>
</evidence>
<keyword evidence="4 5" id="KW-0472">Membrane</keyword>
<evidence type="ECO:0000256" key="2">
    <source>
        <dbReference type="ARBA" id="ARBA00022692"/>
    </source>
</evidence>
<evidence type="ECO:0008006" key="7">
    <source>
        <dbReference type="Google" id="ProtNLM"/>
    </source>
</evidence>